<dbReference type="AlphaFoldDB" id="A0A5M3MU50"/>
<feature type="compositionally biased region" description="Polar residues" evidence="1">
    <location>
        <begin position="453"/>
        <end position="464"/>
    </location>
</feature>
<keyword evidence="3" id="KW-1185">Reference proteome</keyword>
<protein>
    <submittedName>
        <fullName evidence="2">Uncharacterized protein</fullName>
    </submittedName>
</protein>
<feature type="compositionally biased region" description="Basic and acidic residues" evidence="1">
    <location>
        <begin position="209"/>
        <end position="225"/>
    </location>
</feature>
<feature type="compositionally biased region" description="Polar residues" evidence="1">
    <location>
        <begin position="320"/>
        <end position="336"/>
    </location>
</feature>
<organism evidence="2 3">
    <name type="scientific">Coniophora puteana (strain RWD-64-598)</name>
    <name type="common">Brown rot fungus</name>
    <dbReference type="NCBI Taxonomy" id="741705"/>
    <lineage>
        <taxon>Eukaryota</taxon>
        <taxon>Fungi</taxon>
        <taxon>Dikarya</taxon>
        <taxon>Basidiomycota</taxon>
        <taxon>Agaricomycotina</taxon>
        <taxon>Agaricomycetes</taxon>
        <taxon>Agaricomycetidae</taxon>
        <taxon>Boletales</taxon>
        <taxon>Coniophorineae</taxon>
        <taxon>Coniophoraceae</taxon>
        <taxon>Coniophora</taxon>
    </lineage>
</organism>
<feature type="compositionally biased region" description="Polar residues" evidence="1">
    <location>
        <begin position="34"/>
        <end position="46"/>
    </location>
</feature>
<dbReference type="EMBL" id="JH711577">
    <property type="protein sequence ID" value="EIW82294.1"/>
    <property type="molecule type" value="Genomic_DNA"/>
</dbReference>
<feature type="compositionally biased region" description="Polar residues" evidence="1">
    <location>
        <begin position="409"/>
        <end position="427"/>
    </location>
</feature>
<proteinExistence type="predicted"/>
<dbReference type="KEGG" id="cput:CONPUDRAFT_164916"/>
<feature type="region of interest" description="Disordered" evidence="1">
    <location>
        <begin position="1"/>
        <end position="53"/>
    </location>
</feature>
<dbReference type="Proteomes" id="UP000053558">
    <property type="component" value="Unassembled WGS sequence"/>
</dbReference>
<gene>
    <name evidence="2" type="ORF">CONPUDRAFT_164916</name>
</gene>
<reference evidence="3" key="1">
    <citation type="journal article" date="2012" name="Science">
        <title>The Paleozoic origin of enzymatic lignin decomposition reconstructed from 31 fungal genomes.</title>
        <authorList>
            <person name="Floudas D."/>
            <person name="Binder M."/>
            <person name="Riley R."/>
            <person name="Barry K."/>
            <person name="Blanchette R.A."/>
            <person name="Henrissat B."/>
            <person name="Martinez A.T."/>
            <person name="Otillar R."/>
            <person name="Spatafora J.W."/>
            <person name="Yadav J.S."/>
            <person name="Aerts A."/>
            <person name="Benoit I."/>
            <person name="Boyd A."/>
            <person name="Carlson A."/>
            <person name="Copeland A."/>
            <person name="Coutinho P.M."/>
            <person name="de Vries R.P."/>
            <person name="Ferreira P."/>
            <person name="Findley K."/>
            <person name="Foster B."/>
            <person name="Gaskell J."/>
            <person name="Glotzer D."/>
            <person name="Gorecki P."/>
            <person name="Heitman J."/>
            <person name="Hesse C."/>
            <person name="Hori C."/>
            <person name="Igarashi K."/>
            <person name="Jurgens J.A."/>
            <person name="Kallen N."/>
            <person name="Kersten P."/>
            <person name="Kohler A."/>
            <person name="Kuees U."/>
            <person name="Kumar T.K.A."/>
            <person name="Kuo A."/>
            <person name="LaButti K."/>
            <person name="Larrondo L.F."/>
            <person name="Lindquist E."/>
            <person name="Ling A."/>
            <person name="Lombard V."/>
            <person name="Lucas S."/>
            <person name="Lundell T."/>
            <person name="Martin R."/>
            <person name="McLaughlin D.J."/>
            <person name="Morgenstern I."/>
            <person name="Morin E."/>
            <person name="Murat C."/>
            <person name="Nagy L.G."/>
            <person name="Nolan M."/>
            <person name="Ohm R.A."/>
            <person name="Patyshakuliyeva A."/>
            <person name="Rokas A."/>
            <person name="Ruiz-Duenas F.J."/>
            <person name="Sabat G."/>
            <person name="Salamov A."/>
            <person name="Samejima M."/>
            <person name="Schmutz J."/>
            <person name="Slot J.C."/>
            <person name="St John F."/>
            <person name="Stenlid J."/>
            <person name="Sun H."/>
            <person name="Sun S."/>
            <person name="Syed K."/>
            <person name="Tsang A."/>
            <person name="Wiebenga A."/>
            <person name="Young D."/>
            <person name="Pisabarro A."/>
            <person name="Eastwood D.C."/>
            <person name="Martin F."/>
            <person name="Cullen D."/>
            <person name="Grigoriev I.V."/>
            <person name="Hibbett D.S."/>
        </authorList>
    </citation>
    <scope>NUCLEOTIDE SEQUENCE [LARGE SCALE GENOMIC DNA]</scope>
    <source>
        <strain evidence="3">RWD-64-598 SS2</strain>
    </source>
</reference>
<sequence length="604" mass="64830">MSKPQTPWSEATPEIVVTEPSDSDCLSELPEAPSQDSVYSTASSNVDEADSDTSIVDVVPMQSSGSIALLLTAQSTDSDESDESSQHTLSSTEGKLMHDSLENDHSESDLQSAGEKHLQEASEDSLLSRDLGSSVSPEASVPADVIEEANLSLPRDSSASSLVIPESFGVNEETILSEQPPYPSDNEHEVSLDTDVSDDSVHFTISNESAKHLGLDVSQGRRESDERNEEPSETPAENALTAPIIPLQVPRVATYADATNLARRFPDLASRILESPLAVRLLHSDVPLVSNSPEPSAPVIINESTARRPRRRHWRGKKTGATSRQRQRPNAETEATSPVRAITSPSHAEVESSLRSDLTESISEAAPDWANAPPEPTSGRASLQTNRDHSGRGRRPRGGKKPRKLKQSYKGSNHEASSVMNTSTIASPESCDSVRPQRNGYDTGDTIDDSTAVPPQQNTATTYQGRGYAAKPSRRGLNFEAAKPLLYSNETTYNTGSRLLDRISPIQIAHPALALTKDAQRRNVRAMMDDASATIDLSSMAKVTWPSTGYYARGGGIRDGSPIVSGGYLNLSPEGGDLTAAASDEYCYLAASGLVTAMNNPRVS</sequence>
<feature type="compositionally biased region" description="Basic residues" evidence="1">
    <location>
        <begin position="307"/>
        <end position="318"/>
    </location>
</feature>
<name>A0A5M3MU50_CONPW</name>
<feature type="compositionally biased region" description="Basic and acidic residues" evidence="1">
    <location>
        <begin position="348"/>
        <end position="358"/>
    </location>
</feature>
<evidence type="ECO:0000313" key="2">
    <source>
        <dbReference type="EMBL" id="EIW82294.1"/>
    </source>
</evidence>
<evidence type="ECO:0000313" key="3">
    <source>
        <dbReference type="Proteomes" id="UP000053558"/>
    </source>
</evidence>
<comment type="caution">
    <text evidence="2">The sequence shown here is derived from an EMBL/GenBank/DDBJ whole genome shotgun (WGS) entry which is preliminary data.</text>
</comment>
<feature type="region of interest" description="Disordered" evidence="1">
    <location>
        <begin position="288"/>
        <end position="465"/>
    </location>
</feature>
<dbReference type="OrthoDB" id="2671269at2759"/>
<feature type="compositionally biased region" description="Basic residues" evidence="1">
    <location>
        <begin position="392"/>
        <end position="407"/>
    </location>
</feature>
<dbReference type="GeneID" id="19205226"/>
<feature type="compositionally biased region" description="Basic and acidic residues" evidence="1">
    <location>
        <begin position="95"/>
        <end position="120"/>
    </location>
</feature>
<dbReference type="RefSeq" id="XP_007768009.1">
    <property type="nucleotide sequence ID" value="XM_007769819.1"/>
</dbReference>
<evidence type="ECO:0000256" key="1">
    <source>
        <dbReference type="SAM" id="MobiDB-lite"/>
    </source>
</evidence>
<accession>A0A5M3MU50</accession>
<feature type="region of interest" description="Disordered" evidence="1">
    <location>
        <begin position="70"/>
        <end position="143"/>
    </location>
</feature>
<feature type="region of interest" description="Disordered" evidence="1">
    <location>
        <begin position="171"/>
        <end position="239"/>
    </location>
</feature>